<protein>
    <submittedName>
        <fullName evidence="2">DUF2088 domain-containing protein</fullName>
    </submittedName>
</protein>
<proteinExistence type="predicted"/>
<dbReference type="Gene3D" id="3.40.50.11440">
    <property type="match status" value="1"/>
</dbReference>
<keyword evidence="3" id="KW-1185">Reference proteome</keyword>
<evidence type="ECO:0000259" key="1">
    <source>
        <dbReference type="Pfam" id="PF09861"/>
    </source>
</evidence>
<dbReference type="PANTHER" id="PTHR33171:SF17">
    <property type="entry name" value="LARA-LIKE N-TERMINAL DOMAIN-CONTAINING PROTEIN"/>
    <property type="match status" value="1"/>
</dbReference>
<organism evidence="2 3">
    <name type="scientific">Flintibacter hominis</name>
    <dbReference type="NCBI Taxonomy" id="2763048"/>
    <lineage>
        <taxon>Bacteria</taxon>
        <taxon>Bacillati</taxon>
        <taxon>Bacillota</taxon>
        <taxon>Clostridia</taxon>
        <taxon>Eubacteriales</taxon>
        <taxon>Flintibacter</taxon>
    </lineage>
</organism>
<reference evidence="2" key="1">
    <citation type="submission" date="2020-08" db="EMBL/GenBank/DDBJ databases">
        <title>Genome public.</title>
        <authorList>
            <person name="Liu C."/>
            <person name="Sun Q."/>
        </authorList>
    </citation>
    <scope>NUCLEOTIDE SEQUENCE</scope>
    <source>
        <strain evidence="2">NSJ-23</strain>
    </source>
</reference>
<dbReference type="RefSeq" id="WP_186852193.1">
    <property type="nucleotide sequence ID" value="NZ_JACOPO010000002.1"/>
</dbReference>
<evidence type="ECO:0000313" key="2">
    <source>
        <dbReference type="EMBL" id="MBC5721856.1"/>
    </source>
</evidence>
<dbReference type="EMBL" id="JACOPO010000002">
    <property type="protein sequence ID" value="MBC5721856.1"/>
    <property type="molecule type" value="Genomic_DNA"/>
</dbReference>
<dbReference type="Proteomes" id="UP000628736">
    <property type="component" value="Unassembled WGS sequence"/>
</dbReference>
<dbReference type="PANTHER" id="PTHR33171">
    <property type="entry name" value="LAR_N DOMAIN-CONTAINING PROTEIN"/>
    <property type="match status" value="1"/>
</dbReference>
<accession>A0A8J6J737</accession>
<dbReference type="AlphaFoldDB" id="A0A8J6J737"/>
<gene>
    <name evidence="2" type="ORF">H8S11_03345</name>
</gene>
<dbReference type="Pfam" id="PF09861">
    <property type="entry name" value="Lar_N"/>
    <property type="match status" value="1"/>
</dbReference>
<sequence length="430" mass="47921">MEIKEQSGLRAVLADVELPRMAMIRQKFPRDGIEDVAAYLMEKLDREDLRSRIKPGMRVVLTGSSRKIANMPLILRELADYVRAQGAHPYIIPAMGSHGGATAEGQREILESYGITEEACRCPIFSSMETVQVGSLSNGDEVRVDRFAYEADAVIVVGRIKAHTAFRGAYESGLVKMMAIGMGKREGADSLHRAGFQWMGERLPQYAKVIFDHTNIIFGVGTIENEFDQTCRIEVLPAEEIFDKEPELLLFAKSRLPRLLMPETDVLLVREIGKNFSGSGMDPNVTGTFGTPYATGGIKKERVVVLDISPESHGSYIGLGNADTTTKRVFEKLDTNATYFNMITSTVLGVGKIPMVLEDDKMALQVAVRTLTKADKNHVRMVYIKNTLSLETIMISETLLEQMRGREDIEILEEARPLRFDQKGNLLDLI</sequence>
<dbReference type="InterPro" id="IPR018657">
    <property type="entry name" value="LarA-like_N"/>
</dbReference>
<comment type="caution">
    <text evidence="2">The sequence shown here is derived from an EMBL/GenBank/DDBJ whole genome shotgun (WGS) entry which is preliminary data.</text>
</comment>
<dbReference type="GO" id="GO:0050043">
    <property type="term" value="F:lactate racemase activity"/>
    <property type="evidence" value="ECO:0007669"/>
    <property type="project" value="InterPro"/>
</dbReference>
<dbReference type="InterPro" id="IPR048068">
    <property type="entry name" value="LarA-like"/>
</dbReference>
<feature type="domain" description="LarA-like N-terminal" evidence="1">
    <location>
        <begin position="31"/>
        <end position="194"/>
    </location>
</feature>
<name>A0A8J6J737_9FIRM</name>
<evidence type="ECO:0000313" key="3">
    <source>
        <dbReference type="Proteomes" id="UP000628736"/>
    </source>
</evidence>